<name>A0A0E9PKU7_ANGAN</name>
<dbReference type="AlphaFoldDB" id="A0A0E9PKU7"/>
<evidence type="ECO:0000313" key="1">
    <source>
        <dbReference type="EMBL" id="JAH04907.1"/>
    </source>
</evidence>
<accession>A0A0E9PKU7</accession>
<dbReference type="EMBL" id="GBXM01103670">
    <property type="protein sequence ID" value="JAH04907.1"/>
    <property type="molecule type" value="Transcribed_RNA"/>
</dbReference>
<reference evidence="1" key="2">
    <citation type="journal article" date="2015" name="Fish Shellfish Immunol.">
        <title>Early steps in the European eel (Anguilla anguilla)-Vibrio vulnificus interaction in the gills: Role of the RtxA13 toxin.</title>
        <authorList>
            <person name="Callol A."/>
            <person name="Pajuelo D."/>
            <person name="Ebbesson L."/>
            <person name="Teles M."/>
            <person name="MacKenzie S."/>
            <person name="Amaro C."/>
        </authorList>
    </citation>
    <scope>NUCLEOTIDE SEQUENCE</scope>
</reference>
<organism evidence="1">
    <name type="scientific">Anguilla anguilla</name>
    <name type="common">European freshwater eel</name>
    <name type="synonym">Muraena anguilla</name>
    <dbReference type="NCBI Taxonomy" id="7936"/>
    <lineage>
        <taxon>Eukaryota</taxon>
        <taxon>Metazoa</taxon>
        <taxon>Chordata</taxon>
        <taxon>Craniata</taxon>
        <taxon>Vertebrata</taxon>
        <taxon>Euteleostomi</taxon>
        <taxon>Actinopterygii</taxon>
        <taxon>Neopterygii</taxon>
        <taxon>Teleostei</taxon>
        <taxon>Anguilliformes</taxon>
        <taxon>Anguillidae</taxon>
        <taxon>Anguilla</taxon>
    </lineage>
</organism>
<reference evidence="1" key="1">
    <citation type="submission" date="2014-11" db="EMBL/GenBank/DDBJ databases">
        <authorList>
            <person name="Amaro Gonzalez C."/>
        </authorList>
    </citation>
    <scope>NUCLEOTIDE SEQUENCE</scope>
</reference>
<protein>
    <submittedName>
        <fullName evidence="1">Uncharacterized protein</fullName>
    </submittedName>
</protein>
<sequence>MFSSCISFCLLLHNNGSSDCFLHCIRFYEYS</sequence>
<proteinExistence type="predicted"/>